<name>A0A2R3QFL5_9BURK</name>
<dbReference type="SUPFAM" id="SSF140129">
    <property type="entry name" value="MxiH-like"/>
    <property type="match status" value="1"/>
</dbReference>
<evidence type="ECO:0000313" key="1">
    <source>
        <dbReference type="EMBL" id="AVO50549.1"/>
    </source>
</evidence>
<dbReference type="KEGG" id="mela:C6568_15905"/>
<dbReference type="RefSeq" id="WP_106685000.1">
    <property type="nucleotide sequence ID" value="NZ_CP027667.1"/>
</dbReference>
<dbReference type="EMBL" id="CP027667">
    <property type="protein sequence ID" value="AVO50549.1"/>
    <property type="molecule type" value="Genomic_DNA"/>
</dbReference>
<dbReference type="AlphaFoldDB" id="A0A2R3QFL5"/>
<dbReference type="InterPro" id="IPR037203">
    <property type="entry name" value="T3SS_needle-like_sf"/>
</dbReference>
<organism evidence="1 2">
    <name type="scientific">Melaminivora suipulveris</name>
    <dbReference type="NCBI Taxonomy" id="2109913"/>
    <lineage>
        <taxon>Bacteria</taxon>
        <taxon>Pseudomonadati</taxon>
        <taxon>Pseudomonadota</taxon>
        <taxon>Betaproteobacteria</taxon>
        <taxon>Burkholderiales</taxon>
        <taxon>Comamonadaceae</taxon>
        <taxon>Melaminivora</taxon>
    </lineage>
</organism>
<dbReference type="Proteomes" id="UP000237925">
    <property type="component" value="Chromosome"/>
</dbReference>
<dbReference type="InterPro" id="IPR021123">
    <property type="entry name" value="T3SS_needle-like"/>
</dbReference>
<protein>
    <submittedName>
        <fullName evidence="1">Type III secretion protein</fullName>
    </submittedName>
</protein>
<reference evidence="1 2" key="1">
    <citation type="submission" date="2018-03" db="EMBL/GenBank/DDBJ databases">
        <title>Genome sequencing of Melaminivora sp.</title>
        <authorList>
            <person name="Kim S.-J."/>
            <person name="Heo J."/>
            <person name="Ahn J.-H."/>
            <person name="Kwon S.-W."/>
        </authorList>
    </citation>
    <scope>NUCLEOTIDE SEQUENCE [LARGE SCALE GENOMIC DNA]</scope>
    <source>
        <strain evidence="1 2">SC2-9</strain>
    </source>
</reference>
<accession>A0A2R3QFL5</accession>
<gene>
    <name evidence="1" type="ORF">C6568_15905</name>
</gene>
<proteinExistence type="predicted"/>
<dbReference type="GO" id="GO:0015031">
    <property type="term" value="P:protein transport"/>
    <property type="evidence" value="ECO:0007669"/>
    <property type="project" value="InterPro"/>
</dbReference>
<evidence type="ECO:0000313" key="2">
    <source>
        <dbReference type="Proteomes" id="UP000237925"/>
    </source>
</evidence>
<dbReference type="Pfam" id="PF09392">
    <property type="entry name" value="T3SS_needle_F"/>
    <property type="match status" value="1"/>
</dbReference>
<dbReference type="Gene3D" id="1.20.58.90">
    <property type="match status" value="1"/>
</dbReference>
<dbReference type="OrthoDB" id="130731at80864"/>
<keyword evidence="2" id="KW-1185">Reference proteome</keyword>
<sequence length="77" mass="8403">MTTGISFDSITSTLGVVGARRESELRTMIGGLNEQASTLDLLKLQQQIQQWTMFTQIQSTVTKEVADAMKGVIQKAA</sequence>